<dbReference type="PANTHER" id="PTHR25462:SF305">
    <property type="entry name" value="RING-TYPE DOMAIN-CONTAINING PROTEIN"/>
    <property type="match status" value="1"/>
</dbReference>
<organism evidence="9 11">
    <name type="scientific">Lingula anatina</name>
    <name type="common">Brachiopod</name>
    <name type="synonym">Lingula unguis</name>
    <dbReference type="NCBI Taxonomy" id="7574"/>
    <lineage>
        <taxon>Eukaryota</taxon>
        <taxon>Metazoa</taxon>
        <taxon>Spiralia</taxon>
        <taxon>Lophotrochozoa</taxon>
        <taxon>Brachiopoda</taxon>
        <taxon>Linguliformea</taxon>
        <taxon>Lingulata</taxon>
        <taxon>Lingulida</taxon>
        <taxon>Linguloidea</taxon>
        <taxon>Lingulidae</taxon>
        <taxon>Lingula</taxon>
    </lineage>
</organism>
<keyword evidence="5" id="KW-0175">Coiled coil</keyword>
<dbReference type="SUPFAM" id="SSF57845">
    <property type="entry name" value="B-box zinc-binding domain"/>
    <property type="match status" value="1"/>
</dbReference>
<dbReference type="Pfam" id="PF00643">
    <property type="entry name" value="zf-B_box"/>
    <property type="match status" value="1"/>
</dbReference>
<evidence type="ECO:0000259" key="8">
    <source>
        <dbReference type="PROSITE" id="PS50119"/>
    </source>
</evidence>
<dbReference type="InterPro" id="IPR013083">
    <property type="entry name" value="Znf_RING/FYVE/PHD"/>
</dbReference>
<dbReference type="GeneID" id="106168199"/>
<dbReference type="InterPro" id="IPR000315">
    <property type="entry name" value="Znf_B-box"/>
</dbReference>
<proteinExistence type="predicted"/>
<dbReference type="STRING" id="7574.A0A1S3IWQ5"/>
<evidence type="ECO:0000256" key="3">
    <source>
        <dbReference type="ARBA" id="ARBA00022833"/>
    </source>
</evidence>
<evidence type="ECO:0000256" key="2">
    <source>
        <dbReference type="ARBA" id="ARBA00022771"/>
    </source>
</evidence>
<feature type="region of interest" description="Disordered" evidence="6">
    <location>
        <begin position="511"/>
        <end position="605"/>
    </location>
</feature>
<feature type="domain" description="B box-type" evidence="8">
    <location>
        <begin position="158"/>
        <end position="209"/>
    </location>
</feature>
<evidence type="ECO:0000256" key="6">
    <source>
        <dbReference type="SAM" id="MobiDB-lite"/>
    </source>
</evidence>
<keyword evidence="2 4" id="KW-0863">Zinc-finger</keyword>
<dbReference type="KEGG" id="lak:106168199"/>
<feature type="coiled-coil region" evidence="5">
    <location>
        <begin position="261"/>
        <end position="305"/>
    </location>
</feature>
<keyword evidence="1" id="KW-0479">Metal-binding</keyword>
<feature type="compositionally biased region" description="Basic and acidic residues" evidence="6">
    <location>
        <begin position="41"/>
        <end position="52"/>
    </location>
</feature>
<feature type="domain" description="RING-type" evidence="7">
    <location>
        <begin position="77"/>
        <end position="126"/>
    </location>
</feature>
<reference evidence="10 11" key="1">
    <citation type="submission" date="2025-04" db="UniProtKB">
        <authorList>
            <consortium name="RefSeq"/>
        </authorList>
    </citation>
    <scope>IDENTIFICATION</scope>
    <source>
        <tissue evidence="10 11">Gonads</tissue>
    </source>
</reference>
<dbReference type="PROSITE" id="PS50119">
    <property type="entry name" value="ZF_BBOX"/>
    <property type="match status" value="2"/>
</dbReference>
<evidence type="ECO:0000256" key="1">
    <source>
        <dbReference type="ARBA" id="ARBA00022723"/>
    </source>
</evidence>
<feature type="compositionally biased region" description="Polar residues" evidence="6">
    <location>
        <begin position="457"/>
        <end position="473"/>
    </location>
</feature>
<dbReference type="RefSeq" id="XP_013402621.1">
    <property type="nucleotide sequence ID" value="XM_013547167.1"/>
</dbReference>
<dbReference type="Proteomes" id="UP000085678">
    <property type="component" value="Unplaced"/>
</dbReference>
<evidence type="ECO:0000313" key="11">
    <source>
        <dbReference type="RefSeq" id="XP_013402622.1"/>
    </source>
</evidence>
<evidence type="ECO:0000313" key="9">
    <source>
        <dbReference type="Proteomes" id="UP000085678"/>
    </source>
</evidence>
<feature type="compositionally biased region" description="Low complexity" evidence="6">
    <location>
        <begin position="444"/>
        <end position="456"/>
    </location>
</feature>
<dbReference type="SMART" id="SM00184">
    <property type="entry name" value="RING"/>
    <property type="match status" value="1"/>
</dbReference>
<dbReference type="GO" id="GO:0005654">
    <property type="term" value="C:nucleoplasm"/>
    <property type="evidence" value="ECO:0007669"/>
    <property type="project" value="TreeGrafter"/>
</dbReference>
<feature type="compositionally biased region" description="Basic residues" evidence="6">
    <location>
        <begin position="550"/>
        <end position="559"/>
    </location>
</feature>
<dbReference type="PROSITE" id="PS00518">
    <property type="entry name" value="ZF_RING_1"/>
    <property type="match status" value="1"/>
</dbReference>
<feature type="compositionally biased region" description="Basic and acidic residues" evidence="6">
    <location>
        <begin position="1"/>
        <end position="27"/>
    </location>
</feature>
<feature type="region of interest" description="Disordered" evidence="6">
    <location>
        <begin position="420"/>
        <end position="474"/>
    </location>
</feature>
<dbReference type="InterPro" id="IPR017907">
    <property type="entry name" value="Znf_RING_CS"/>
</dbReference>
<keyword evidence="3" id="KW-0862">Zinc</keyword>
<dbReference type="GO" id="GO:0008270">
    <property type="term" value="F:zinc ion binding"/>
    <property type="evidence" value="ECO:0007669"/>
    <property type="project" value="UniProtKB-KW"/>
</dbReference>
<dbReference type="Gene3D" id="3.30.40.10">
    <property type="entry name" value="Zinc/RING finger domain, C3HC4 (zinc finger)"/>
    <property type="match status" value="1"/>
</dbReference>
<dbReference type="InterPro" id="IPR047153">
    <property type="entry name" value="TRIM45/56/19-like"/>
</dbReference>
<dbReference type="AlphaFoldDB" id="A0A1S3IWQ5"/>
<dbReference type="PROSITE" id="PS50089">
    <property type="entry name" value="ZF_RING_2"/>
    <property type="match status" value="1"/>
</dbReference>
<dbReference type="GO" id="GO:0061630">
    <property type="term" value="F:ubiquitin protein ligase activity"/>
    <property type="evidence" value="ECO:0007669"/>
    <property type="project" value="TreeGrafter"/>
</dbReference>
<accession>A0A1S3IWQ5</accession>
<dbReference type="InterPro" id="IPR027370">
    <property type="entry name" value="Znf-RING_euk"/>
</dbReference>
<evidence type="ECO:0000256" key="4">
    <source>
        <dbReference type="PROSITE-ProRule" id="PRU00024"/>
    </source>
</evidence>
<dbReference type="OrthoDB" id="342730at2759"/>
<dbReference type="RefSeq" id="XP_013402622.1">
    <property type="nucleotide sequence ID" value="XM_013547168.1"/>
</dbReference>
<gene>
    <name evidence="10 11" type="primary">LOC106168199</name>
</gene>
<feature type="domain" description="B box-type" evidence="8">
    <location>
        <begin position="212"/>
        <end position="253"/>
    </location>
</feature>
<sequence>MTETSPYRDRLGLGSNDSDRPSPDRRSYRSRRYTVGISPSDIEKSDSPEPTKEYTPILMANSAGKLAQEINEEFLTCKICLETYKEPKSLNCLHTFCESCIENHAMSESSYKKYSEYRDFTCPLCRKRTHLPTGGVKALPDNFLVASLTEVITRQKPTKFPFCDICKLVAKKHREASSKCLDCAKLLCKQCVEVHRETKVTKNHSIFDVEIEKDVECKDHPEEVVRFYCEPCETCVCVLCTFNEHKDHDISNFSDAVMTYKDSIQKLLNGCKDKLDKHEQQLDTLAKADKSLKQAEQKIRDVSIQFISEIRTREKQLIEELHNLYGPALMEFIHRKADMQITLEGLKSTCNLTELILKGKDIELLLLKNQVQEKLRNLSDLDLKPLPPTVGKQVQFVPGALDMGYIQDMDRPLSMSKIRARRAFSSSSSTEYRDMQEQPEVRTTDTQTDSSITSASNCEKTTMTDKPNTNDKNCATVPPTVITVGLQTDVPSPENTSANVVDVTVNLIPDTEESSLVQESREERERRRRQARRMREENGEQEDEEDSRVTRRQRRRRMNRASNEGDSFESNRKSREFTSPPPPFRRVERQSQVYHGDSLEDNSSP</sequence>
<evidence type="ECO:0000259" key="7">
    <source>
        <dbReference type="PROSITE" id="PS50089"/>
    </source>
</evidence>
<dbReference type="Gene3D" id="3.30.160.60">
    <property type="entry name" value="Classic Zinc Finger"/>
    <property type="match status" value="1"/>
</dbReference>
<name>A0A1S3IWQ5_LINAN</name>
<keyword evidence="9" id="KW-1185">Reference proteome</keyword>
<feature type="compositionally biased region" description="Basic and acidic residues" evidence="6">
    <location>
        <begin position="431"/>
        <end position="443"/>
    </location>
</feature>
<feature type="region of interest" description="Disordered" evidence="6">
    <location>
        <begin position="1"/>
        <end position="52"/>
    </location>
</feature>
<dbReference type="SUPFAM" id="SSF57850">
    <property type="entry name" value="RING/U-box"/>
    <property type="match status" value="1"/>
</dbReference>
<evidence type="ECO:0000313" key="10">
    <source>
        <dbReference type="RefSeq" id="XP_013402621.1"/>
    </source>
</evidence>
<dbReference type="Pfam" id="PF13445">
    <property type="entry name" value="zf-RING_UBOX"/>
    <property type="match status" value="1"/>
</dbReference>
<dbReference type="PANTHER" id="PTHR25462">
    <property type="entry name" value="BONUS, ISOFORM C-RELATED"/>
    <property type="match status" value="1"/>
</dbReference>
<dbReference type="SMART" id="SM00336">
    <property type="entry name" value="BBOX"/>
    <property type="match status" value="2"/>
</dbReference>
<dbReference type="InterPro" id="IPR001841">
    <property type="entry name" value="Znf_RING"/>
</dbReference>
<evidence type="ECO:0000256" key="5">
    <source>
        <dbReference type="SAM" id="Coils"/>
    </source>
</evidence>
<protein>
    <submittedName>
        <fullName evidence="10 11">E3 ubiquitin-protein ligase TRIM56 isoform X1</fullName>
    </submittedName>
</protein>